<reference evidence="1 2" key="1">
    <citation type="journal article" date="2002" name="Int. J. Syst. Evol. Microbiol.">
        <title>Sphingopyxis witflariensis sp. nov., isolated from activated sludge.</title>
        <authorList>
            <person name="Kampfer P."/>
            <person name="Witzenberger R."/>
            <person name="Denner E.B."/>
            <person name="Busse H.J."/>
            <person name="Neef A."/>
        </authorList>
    </citation>
    <scope>NUCLEOTIDE SEQUENCE [LARGE SCALE GENOMIC DNA]</scope>
    <source>
        <strain evidence="1 2">DSM 14551</strain>
    </source>
</reference>
<keyword evidence="2" id="KW-1185">Reference proteome</keyword>
<dbReference type="AlphaFoldDB" id="A0A246K6E5"/>
<sequence length="61" mass="6801">MNTTTGQPIQKLSFERMPKPWVTFHLESGEQVSAERIDIGKPAPGKFATPVYIWVTPKSNG</sequence>
<organism evidence="1 2">
    <name type="scientific">Sphingopyxis witflariensis</name>
    <dbReference type="NCBI Taxonomy" id="173675"/>
    <lineage>
        <taxon>Bacteria</taxon>
        <taxon>Pseudomonadati</taxon>
        <taxon>Pseudomonadota</taxon>
        <taxon>Alphaproteobacteria</taxon>
        <taxon>Sphingomonadales</taxon>
        <taxon>Sphingomonadaceae</taxon>
        <taxon>Sphingopyxis</taxon>
    </lineage>
</organism>
<dbReference type="Proteomes" id="UP000197097">
    <property type="component" value="Unassembled WGS sequence"/>
</dbReference>
<dbReference type="EMBL" id="NISJ01000001">
    <property type="protein sequence ID" value="OWR01590.1"/>
    <property type="molecule type" value="Genomic_DNA"/>
</dbReference>
<evidence type="ECO:0000313" key="2">
    <source>
        <dbReference type="Proteomes" id="UP000197097"/>
    </source>
</evidence>
<gene>
    <name evidence="1" type="ORF">CDQ91_01870</name>
</gene>
<evidence type="ECO:0000313" key="1">
    <source>
        <dbReference type="EMBL" id="OWR01590.1"/>
    </source>
</evidence>
<proteinExistence type="predicted"/>
<comment type="caution">
    <text evidence="1">The sequence shown here is derived from an EMBL/GenBank/DDBJ whole genome shotgun (WGS) entry which is preliminary data.</text>
</comment>
<protein>
    <submittedName>
        <fullName evidence="1">Uncharacterized protein</fullName>
    </submittedName>
</protein>
<name>A0A246K6E5_9SPHN</name>
<accession>A0A246K6E5</accession>
<dbReference type="OrthoDB" id="7428171at2"/>